<organism evidence="1">
    <name type="scientific">bioreactor metagenome</name>
    <dbReference type="NCBI Taxonomy" id="1076179"/>
    <lineage>
        <taxon>unclassified sequences</taxon>
        <taxon>metagenomes</taxon>
        <taxon>ecological metagenomes</taxon>
    </lineage>
</organism>
<name>A0A645G221_9ZZZZ</name>
<reference evidence="1" key="1">
    <citation type="submission" date="2019-08" db="EMBL/GenBank/DDBJ databases">
        <authorList>
            <person name="Kucharzyk K."/>
            <person name="Murdoch R.W."/>
            <person name="Higgins S."/>
            <person name="Loffler F."/>
        </authorList>
    </citation>
    <scope>NUCLEOTIDE SEQUENCE</scope>
</reference>
<comment type="caution">
    <text evidence="1">The sequence shown here is derived from an EMBL/GenBank/DDBJ whole genome shotgun (WGS) entry which is preliminary data.</text>
</comment>
<protein>
    <submittedName>
        <fullName evidence="1">Uncharacterized protein</fullName>
    </submittedName>
</protein>
<evidence type="ECO:0000313" key="1">
    <source>
        <dbReference type="EMBL" id="MPN19859.1"/>
    </source>
</evidence>
<sequence>MLPAVFLPIGPGQQPGLGVVVHHGGGQSVVPVKAQNLPVHIAEHLIHIQGKVGKLVPIHRALLPQTRL</sequence>
<gene>
    <name evidence="1" type="ORF">SDC9_167232</name>
</gene>
<accession>A0A645G221</accession>
<dbReference type="EMBL" id="VSSQ01067472">
    <property type="protein sequence ID" value="MPN19859.1"/>
    <property type="molecule type" value="Genomic_DNA"/>
</dbReference>
<dbReference type="AlphaFoldDB" id="A0A645G221"/>
<proteinExistence type="predicted"/>